<dbReference type="Proteomes" id="UP000193778">
    <property type="component" value="Unassembled WGS sequence"/>
</dbReference>
<reference evidence="2" key="1">
    <citation type="submission" date="2017-03" db="EMBL/GenBank/DDBJ databases">
        <authorList>
            <person name="Rodrigo-Torres L."/>
            <person name="Arahal R.D."/>
            <person name="Lucena T."/>
        </authorList>
    </citation>
    <scope>NUCLEOTIDE SEQUENCE [LARGE SCALE GENOMIC DNA]</scope>
    <source>
        <strain evidence="2">CECT 8411</strain>
    </source>
</reference>
<dbReference type="EMBL" id="FWFP01000005">
    <property type="protein sequence ID" value="SLN42366.1"/>
    <property type="molecule type" value="Genomic_DNA"/>
</dbReference>
<name>A0A1X6Z6Y4_9RHOB</name>
<sequence>MKNQVQLEKLEGWLAIKPDDLASIRRLVTLLDLSGPPGKPLGAFGTAQAKIGASLPPAWQSLYLNTSHNAAAYGQWLSILKSARIGQAVPIGQVFSGRVLTIKGQPTYCGEKLKFFKETSVIPGLCYDCYKVQILPENLEAMFQTYFLLLALDLHGDNARKCMIELRDGIKFPYKAYIYCESLPEAKTCLAAFQQTLAEVGITGVHSKISHGCSEYGIEYPEFKYTEGEDQSALTPPAEWQEVEQTYFDRLKLPPPQTQSNTKPRISLRDVFAFRTWAKYAQLIGDDTCGTYQAAKGPALPPAFVKRVKAQAALRHQEMTELATRS</sequence>
<accession>A0A1X6Z6Y4</accession>
<gene>
    <name evidence="1" type="ORF">RUM8411_01881</name>
</gene>
<evidence type="ECO:0000313" key="2">
    <source>
        <dbReference type="Proteomes" id="UP000193778"/>
    </source>
</evidence>
<evidence type="ECO:0000313" key="1">
    <source>
        <dbReference type="EMBL" id="SLN42366.1"/>
    </source>
</evidence>
<dbReference type="OrthoDB" id="7704816at2"/>
<dbReference type="RefSeq" id="WP_085822421.1">
    <property type="nucleotide sequence ID" value="NZ_FWFP01000005.1"/>
</dbReference>
<protein>
    <submittedName>
        <fullName evidence="1">Uncharacterized protein</fullName>
    </submittedName>
</protein>
<keyword evidence="2" id="KW-1185">Reference proteome</keyword>
<proteinExistence type="predicted"/>
<dbReference type="AlphaFoldDB" id="A0A1X6Z6Y4"/>
<organism evidence="1 2">
    <name type="scientific">Ruegeria meonggei</name>
    <dbReference type="NCBI Taxonomy" id="1446476"/>
    <lineage>
        <taxon>Bacteria</taxon>
        <taxon>Pseudomonadati</taxon>
        <taxon>Pseudomonadota</taxon>
        <taxon>Alphaproteobacteria</taxon>
        <taxon>Rhodobacterales</taxon>
        <taxon>Roseobacteraceae</taxon>
        <taxon>Ruegeria</taxon>
    </lineage>
</organism>